<organism evidence="4 5">
    <name type="scientific">Variovorax boronicumulans</name>
    <dbReference type="NCBI Taxonomy" id="436515"/>
    <lineage>
        <taxon>Bacteria</taxon>
        <taxon>Pseudomonadati</taxon>
        <taxon>Pseudomonadota</taxon>
        <taxon>Betaproteobacteria</taxon>
        <taxon>Burkholderiales</taxon>
        <taxon>Comamonadaceae</taxon>
        <taxon>Variovorax</taxon>
    </lineage>
</organism>
<sequence length="150" mass="16201">MPITYRQAIPEDTSACLDLRGRTRENAFSVAELEALGITLESWQAGIADGSLPGYVAFVDGELAGYCFGDRDTGEIAVLALLPAYEGLGIGKALLARMVEAFKGLGFQRLFLVCSPDPQVRSHGFYRHLGWKPTGEFDVAGDEVLAYVPS</sequence>
<evidence type="ECO:0000313" key="5">
    <source>
        <dbReference type="Proteomes" id="UP000217154"/>
    </source>
</evidence>
<dbReference type="Gene3D" id="3.40.630.30">
    <property type="match status" value="1"/>
</dbReference>
<dbReference type="PANTHER" id="PTHR43877">
    <property type="entry name" value="AMINOALKYLPHOSPHONATE N-ACETYLTRANSFERASE-RELATED-RELATED"/>
    <property type="match status" value="1"/>
</dbReference>
<name>A0A250DFD0_9BURK</name>
<dbReference type="Proteomes" id="UP000217154">
    <property type="component" value="Chromosome"/>
</dbReference>
<dbReference type="InterPro" id="IPR050832">
    <property type="entry name" value="Bact_Acetyltransf"/>
</dbReference>
<dbReference type="CDD" id="cd04301">
    <property type="entry name" value="NAT_SF"/>
    <property type="match status" value="1"/>
</dbReference>
<keyword evidence="1 4" id="KW-0808">Transferase</keyword>
<dbReference type="GO" id="GO:0016747">
    <property type="term" value="F:acyltransferase activity, transferring groups other than amino-acyl groups"/>
    <property type="evidence" value="ECO:0007669"/>
    <property type="project" value="InterPro"/>
</dbReference>
<dbReference type="InterPro" id="IPR016181">
    <property type="entry name" value="Acyl_CoA_acyltransferase"/>
</dbReference>
<dbReference type="InterPro" id="IPR000182">
    <property type="entry name" value="GNAT_dom"/>
</dbReference>
<dbReference type="AlphaFoldDB" id="A0A250DFD0"/>
<accession>A0A250DFD0</accession>
<feature type="domain" description="N-acetyltransferase" evidence="3">
    <location>
        <begin position="3"/>
        <end position="150"/>
    </location>
</feature>
<dbReference type="KEGG" id="vbo:CKY39_05300"/>
<evidence type="ECO:0000256" key="2">
    <source>
        <dbReference type="ARBA" id="ARBA00023315"/>
    </source>
</evidence>
<keyword evidence="2" id="KW-0012">Acyltransferase</keyword>
<evidence type="ECO:0000256" key="1">
    <source>
        <dbReference type="ARBA" id="ARBA00022679"/>
    </source>
</evidence>
<dbReference type="PROSITE" id="PS51186">
    <property type="entry name" value="GNAT"/>
    <property type="match status" value="1"/>
</dbReference>
<dbReference type="RefSeq" id="WP_095743695.1">
    <property type="nucleotide sequence ID" value="NZ_CP023284.1"/>
</dbReference>
<dbReference type="EMBL" id="CP023284">
    <property type="protein sequence ID" value="ATA52693.1"/>
    <property type="molecule type" value="Genomic_DNA"/>
</dbReference>
<protein>
    <submittedName>
        <fullName evidence="4">GNAT family N-acetyltransferase</fullName>
    </submittedName>
</protein>
<dbReference type="Pfam" id="PF00583">
    <property type="entry name" value="Acetyltransf_1"/>
    <property type="match status" value="1"/>
</dbReference>
<evidence type="ECO:0000259" key="3">
    <source>
        <dbReference type="PROSITE" id="PS51186"/>
    </source>
</evidence>
<dbReference type="SUPFAM" id="SSF55729">
    <property type="entry name" value="Acyl-CoA N-acyltransferases (Nat)"/>
    <property type="match status" value="1"/>
</dbReference>
<reference evidence="4 5" key="1">
    <citation type="submission" date="2017-09" db="EMBL/GenBank/DDBJ databases">
        <title>The diverse metabolic capabilities of V. boronicumulans make it an excellent choice for continued studies on novel biodegradation.</title>
        <authorList>
            <person name="Sun S."/>
        </authorList>
    </citation>
    <scope>NUCLEOTIDE SEQUENCE [LARGE SCALE GENOMIC DNA]</scope>
    <source>
        <strain evidence="4 5">J1</strain>
    </source>
</reference>
<proteinExistence type="predicted"/>
<evidence type="ECO:0000313" key="4">
    <source>
        <dbReference type="EMBL" id="ATA52693.1"/>
    </source>
</evidence>
<gene>
    <name evidence="4" type="ORF">CKY39_05300</name>
</gene>